<dbReference type="PANTHER" id="PTHR34039:SF1">
    <property type="entry name" value="UPF0102 PROTEIN YRAN"/>
    <property type="match status" value="1"/>
</dbReference>
<dbReference type="PANTHER" id="PTHR34039">
    <property type="entry name" value="UPF0102 PROTEIN YRAN"/>
    <property type="match status" value="1"/>
</dbReference>
<sequence length="119" mass="13545">MSRERGKAAETFAEQWLAQKGLQPLERNLHLAGAELDLVMLDGDTVVFVEVRHRQQDDYGDGIETVSRRKRRLMARAAECFMATRGPDRDGRFDLIAIDGSLESPRIDWLPDAFDLDDI</sequence>
<keyword evidence="4" id="KW-1185">Reference proteome</keyword>
<accession>A0AAP6MLN9</accession>
<dbReference type="InterPro" id="IPR011856">
    <property type="entry name" value="tRNA_endonuc-like_dom_sf"/>
</dbReference>
<dbReference type="EMBL" id="JAYGII010000004">
    <property type="protein sequence ID" value="MEA5444852.1"/>
    <property type="molecule type" value="Genomic_DNA"/>
</dbReference>
<evidence type="ECO:0000256" key="2">
    <source>
        <dbReference type="HAMAP-Rule" id="MF_00048"/>
    </source>
</evidence>
<dbReference type="Gene3D" id="3.40.1350.10">
    <property type="match status" value="1"/>
</dbReference>
<proteinExistence type="inferred from homology"/>
<organism evidence="3 4">
    <name type="scientific">Natronospira elongata</name>
    <dbReference type="NCBI Taxonomy" id="3110268"/>
    <lineage>
        <taxon>Bacteria</taxon>
        <taxon>Pseudomonadati</taxon>
        <taxon>Pseudomonadota</taxon>
        <taxon>Gammaproteobacteria</taxon>
        <taxon>Natronospirales</taxon>
        <taxon>Natronospiraceae</taxon>
        <taxon>Natronospira</taxon>
    </lineage>
</organism>
<dbReference type="Proteomes" id="UP001302316">
    <property type="component" value="Unassembled WGS sequence"/>
</dbReference>
<dbReference type="NCBIfam" id="TIGR00252">
    <property type="entry name" value="YraN family protein"/>
    <property type="match status" value="1"/>
</dbReference>
<reference evidence="3 4" key="1">
    <citation type="submission" date="2023-12" db="EMBL/GenBank/DDBJ databases">
        <title>Whole-genome sequencing of halo(alkali)philic microorganisms from hypersaline lakes.</title>
        <authorList>
            <person name="Sorokin D.Y."/>
            <person name="Merkel A.Y."/>
            <person name="Messina E."/>
            <person name="Yakimov M."/>
        </authorList>
    </citation>
    <scope>NUCLEOTIDE SEQUENCE [LARGE SCALE GENOMIC DNA]</scope>
    <source>
        <strain evidence="3 4">AB-CW1</strain>
    </source>
</reference>
<dbReference type="GO" id="GO:0003676">
    <property type="term" value="F:nucleic acid binding"/>
    <property type="evidence" value="ECO:0007669"/>
    <property type="project" value="InterPro"/>
</dbReference>
<dbReference type="InterPro" id="IPR011335">
    <property type="entry name" value="Restrct_endonuc-II-like"/>
</dbReference>
<dbReference type="InterPro" id="IPR003509">
    <property type="entry name" value="UPF0102_YraN-like"/>
</dbReference>
<comment type="similarity">
    <text evidence="1 2">Belongs to the UPF0102 family.</text>
</comment>
<dbReference type="SUPFAM" id="SSF52980">
    <property type="entry name" value="Restriction endonuclease-like"/>
    <property type="match status" value="1"/>
</dbReference>
<name>A0AAP6MLN9_9GAMM</name>
<protein>
    <recommendedName>
        <fullName evidence="2">UPF0102 protein VCB98_03360</fullName>
    </recommendedName>
</protein>
<dbReference type="HAMAP" id="MF_00048">
    <property type="entry name" value="UPF0102"/>
    <property type="match status" value="1"/>
</dbReference>
<evidence type="ECO:0000313" key="3">
    <source>
        <dbReference type="EMBL" id="MEA5444852.1"/>
    </source>
</evidence>
<evidence type="ECO:0000313" key="4">
    <source>
        <dbReference type="Proteomes" id="UP001302316"/>
    </source>
</evidence>
<evidence type="ECO:0000256" key="1">
    <source>
        <dbReference type="ARBA" id="ARBA00006738"/>
    </source>
</evidence>
<gene>
    <name evidence="3" type="ORF">VCB98_03360</name>
</gene>
<dbReference type="NCBIfam" id="NF009150">
    <property type="entry name" value="PRK12497.1-3"/>
    <property type="match status" value="1"/>
</dbReference>
<dbReference type="AlphaFoldDB" id="A0AAP6MLN9"/>
<comment type="caution">
    <text evidence="3">The sequence shown here is derived from an EMBL/GenBank/DDBJ whole genome shotgun (WGS) entry which is preliminary data.</text>
</comment>
<dbReference type="RefSeq" id="WP_346050483.1">
    <property type="nucleotide sequence ID" value="NZ_JAYGII010000004.1"/>
</dbReference>
<dbReference type="Pfam" id="PF02021">
    <property type="entry name" value="UPF0102"/>
    <property type="match status" value="1"/>
</dbReference>